<evidence type="ECO:0000256" key="6">
    <source>
        <dbReference type="ARBA" id="ARBA00022777"/>
    </source>
</evidence>
<dbReference type="InterPro" id="IPR036890">
    <property type="entry name" value="HATPase_C_sf"/>
</dbReference>
<comment type="caution">
    <text evidence="10">The sequence shown here is derived from an EMBL/GenBank/DDBJ whole genome shotgun (WGS) entry which is preliminary data.</text>
</comment>
<dbReference type="PANTHER" id="PTHR43047:SF64">
    <property type="entry name" value="HISTIDINE KINASE CONTAINING CHEY-HOMOLOGOUS RECEIVER DOMAIN AND PAS DOMAIN-RELATED"/>
    <property type="match status" value="1"/>
</dbReference>
<keyword evidence="7" id="KW-0902">Two-component regulatory system</keyword>
<evidence type="ECO:0000259" key="9">
    <source>
        <dbReference type="PROSITE" id="PS50109"/>
    </source>
</evidence>
<dbReference type="InterPro" id="IPR003594">
    <property type="entry name" value="HATPase_dom"/>
</dbReference>
<dbReference type="EMBL" id="PGTM01000036">
    <property type="protein sequence ID" value="PJF36704.1"/>
    <property type="molecule type" value="Genomic_DNA"/>
</dbReference>
<dbReference type="EC" id="2.7.13.3" evidence="3"/>
<dbReference type="FunFam" id="1.10.287.130:FF:000001">
    <property type="entry name" value="Two-component sensor histidine kinase"/>
    <property type="match status" value="1"/>
</dbReference>
<keyword evidence="6" id="KW-0418">Kinase</keyword>
<dbReference type="SUPFAM" id="SSF47384">
    <property type="entry name" value="Homodimeric domain of signal transducing histidine kinase"/>
    <property type="match status" value="1"/>
</dbReference>
<keyword evidence="4" id="KW-0597">Phosphoprotein</keyword>
<dbReference type="Gene3D" id="3.30.565.10">
    <property type="entry name" value="Histidine kinase-like ATPase, C-terminal domain"/>
    <property type="match status" value="1"/>
</dbReference>
<dbReference type="CDD" id="cd00082">
    <property type="entry name" value="HisKA"/>
    <property type="match status" value="1"/>
</dbReference>
<protein>
    <recommendedName>
        <fullName evidence="8">Circadian input-output histidine kinase CikA</fullName>
        <ecNumber evidence="3">2.7.13.3</ecNumber>
    </recommendedName>
</protein>
<evidence type="ECO:0000256" key="7">
    <source>
        <dbReference type="ARBA" id="ARBA00023012"/>
    </source>
</evidence>
<sequence length="1574" mass="174019">MSDLSAIPALNVQETLLQLLERAREVLPFDQGGIALYDAEKGCLVPYSLTNSAPLQPVRLGEGVIGVAALSQQAVIVNDGNDGLDRADRLVRSELAVPMLLNGTLRGVFHAQSYQANAYTAQHLAIARLIADQAALVLNTAQLYEMLSLRYERLNSYNEELYLRNEISRLAASELPLEALLPKILEPLARLVSADACLISLWNASEQRAHRTAAYGLDIGDLAIDKRETGGTSLVERIITSGEVFILNNAHQLSNPPTSLITDYEVRALLAMPLTARGRPIGALLIMNLRDNAPFDQSHADRVLSILDQIALAIDNRTLLQDTQNRLSETAALLEVAAVAASSFSADEMFSVVLKLSRQMLGVGVGAFFLYDRNTNALSLPPHASFGVPSEIEELRFPVNAPGSHIAIVFSAGSPYLANELSGNVRDSSEADRYLIEKLALYNLLLVPLRVQDEPMGVFLVGNKRTSFSRADAQLLMAMGSHVAAALRGAELLRSMSERLRETIALRQIAEITSTTLDLDEMLARVVHEAAELLETEGAFLHLPNDEHSALAVHRRSQYGIALNANLPDLSLASDHFIVYVYHTGKHYLNNQLNSAEGMPADWHAIITYPLNTRNRTLGTLSVVNRHQGDFQDSHLDLMRAISAQISTSIENAQLFAAERQRADLMALVSRISQELTATLSLNELTRKVALAIHLQLGYEVVNVWMLDANGTQLELSASATNIAKAQLAENTNLSTGVGILGRAVKSAETQIVIDLSEDGDHTAACRTLERPMWITAGSALVVPMRYSTRTIGVIEAYSTKVNGFRTADCIALETLAAQVSIAIENARLWDQARRRLLEQGIVYQISRDLSAILDYRELVNAIVKHMGRALDAGWCLLVSYERARGRLTVEAEYRLPELPENLLPTLIGQTPAFIQYSSIERAIQTQRHVIVTYPITALGTSGNGLCTQLTLPIIAGDRVIGCVLWVEPRSPREFSSSDVRLAQTLTSQATIALENARLFRQAQRQAHEQALLREVAISLSNATDILSMFTRLARVIQALDGVDNTVIAIKDESGQLNVITSHLTTRTLDTMALPYLLNRAPHLLSNLTESVPARAGSTIITFAEHLAAYPLHAHVSILFVPILRRSEPIGVLEIASDNPMRVFDPQEVQLLEALANQGAIAYESINYHQREQRRLRRLERLQISSRNLSGQLNTRMLLDAIVREAAQTFDVPAVSLMTPDPEQKTYTLRAAIGLSERYVRERRAYTVNETQPYILTPENADGDEEQRRLIQEEGWQQALIVPMQKGDQHLGVLNLYAYDKRTFNDEEKELAVLFAAQAAVALENAMLFEALEERAVELMQANRLKSEFLARVSHELRTPMNSINGYSEMLLRQTYGALNEKQADRVERILRNGRNLLALIDDLLDLSRIDSGRMELHLESVDVREEVNAAIYNLESQASARGLYLRYEPAENLPMVYADATRLRQIIVNLLGNAIKFTKQGGVSVRSQLTYEGERAFVLTVVRDTGIGIRPEDQAIIFDEFRQADGSITREYGGTGLGLAITRKLVEMMGGRIWVESEVGVGSAFSFTLPVAH</sequence>
<dbReference type="InterPro" id="IPR005467">
    <property type="entry name" value="His_kinase_dom"/>
</dbReference>
<dbReference type="InterPro" id="IPR036097">
    <property type="entry name" value="HisK_dim/P_sf"/>
</dbReference>
<dbReference type="SMART" id="SM00387">
    <property type="entry name" value="HATPase_c"/>
    <property type="match status" value="1"/>
</dbReference>
<evidence type="ECO:0000313" key="11">
    <source>
        <dbReference type="Proteomes" id="UP000229681"/>
    </source>
</evidence>
<dbReference type="InterPro" id="IPR004358">
    <property type="entry name" value="Sig_transdc_His_kin-like_C"/>
</dbReference>
<dbReference type="FunFam" id="3.30.565.10:FF:000010">
    <property type="entry name" value="Sensor histidine kinase RcsC"/>
    <property type="match status" value="1"/>
</dbReference>
<dbReference type="PANTHER" id="PTHR43047">
    <property type="entry name" value="TWO-COMPONENT HISTIDINE PROTEIN KINASE"/>
    <property type="match status" value="1"/>
</dbReference>
<dbReference type="Pfam" id="PF13185">
    <property type="entry name" value="GAF_2"/>
    <property type="match status" value="6"/>
</dbReference>
<dbReference type="SUPFAM" id="SSF55781">
    <property type="entry name" value="GAF domain-like"/>
    <property type="match status" value="8"/>
</dbReference>
<dbReference type="SMART" id="SM00065">
    <property type="entry name" value="GAF"/>
    <property type="match status" value="8"/>
</dbReference>
<dbReference type="Gene3D" id="1.10.287.130">
    <property type="match status" value="1"/>
</dbReference>
<evidence type="ECO:0000256" key="2">
    <source>
        <dbReference type="ARBA" id="ARBA00006402"/>
    </source>
</evidence>
<dbReference type="Pfam" id="PF00512">
    <property type="entry name" value="HisKA"/>
    <property type="match status" value="1"/>
</dbReference>
<dbReference type="SMART" id="SM00388">
    <property type="entry name" value="HisKA"/>
    <property type="match status" value="1"/>
</dbReference>
<dbReference type="InterPro" id="IPR029016">
    <property type="entry name" value="GAF-like_dom_sf"/>
</dbReference>
<feature type="domain" description="Histidine kinase" evidence="9">
    <location>
        <begin position="1352"/>
        <end position="1574"/>
    </location>
</feature>
<evidence type="ECO:0000256" key="4">
    <source>
        <dbReference type="ARBA" id="ARBA00022553"/>
    </source>
</evidence>
<proteinExistence type="inferred from homology"/>
<evidence type="ECO:0000256" key="5">
    <source>
        <dbReference type="ARBA" id="ARBA00022679"/>
    </source>
</evidence>
<name>A0A2M8PGM9_9CHLR</name>
<accession>A0A2M8PGM9</accession>
<reference evidence="10 11" key="1">
    <citation type="submission" date="2017-11" db="EMBL/GenBank/DDBJ databases">
        <title>Evolution of Phototrophy in the Chloroflexi Phylum Driven by Horizontal Gene Transfer.</title>
        <authorList>
            <person name="Ward L.M."/>
            <person name="Hemp J."/>
            <person name="Shih P.M."/>
            <person name="Mcglynn S.E."/>
            <person name="Fischer W."/>
        </authorList>
    </citation>
    <scope>NUCLEOTIDE SEQUENCE [LARGE SCALE GENOMIC DNA]</scope>
    <source>
        <strain evidence="10">JP3_13</strain>
    </source>
</reference>
<dbReference type="PRINTS" id="PR00344">
    <property type="entry name" value="BCTRLSENSOR"/>
</dbReference>
<keyword evidence="5" id="KW-0808">Transferase</keyword>
<comment type="similarity">
    <text evidence="2">In the N-terminal section; belongs to the phytochrome family.</text>
</comment>
<comment type="catalytic activity">
    <reaction evidence="1">
        <text>ATP + protein L-histidine = ADP + protein N-phospho-L-histidine.</text>
        <dbReference type="EC" id="2.7.13.3"/>
    </reaction>
</comment>
<evidence type="ECO:0000313" key="10">
    <source>
        <dbReference type="EMBL" id="PJF36704.1"/>
    </source>
</evidence>
<evidence type="ECO:0000256" key="3">
    <source>
        <dbReference type="ARBA" id="ARBA00012438"/>
    </source>
</evidence>
<dbReference type="SUPFAM" id="SSF55874">
    <property type="entry name" value="ATPase domain of HSP90 chaperone/DNA topoisomerase II/histidine kinase"/>
    <property type="match status" value="1"/>
</dbReference>
<evidence type="ECO:0000256" key="8">
    <source>
        <dbReference type="ARBA" id="ARBA00074306"/>
    </source>
</evidence>
<dbReference type="CDD" id="cd16922">
    <property type="entry name" value="HATPase_EvgS-ArcB-TorS-like"/>
    <property type="match status" value="1"/>
</dbReference>
<dbReference type="Pfam" id="PF01590">
    <property type="entry name" value="GAF"/>
    <property type="match status" value="2"/>
</dbReference>
<dbReference type="Gene3D" id="3.30.450.40">
    <property type="match status" value="8"/>
</dbReference>
<dbReference type="GO" id="GO:0000155">
    <property type="term" value="F:phosphorelay sensor kinase activity"/>
    <property type="evidence" value="ECO:0007669"/>
    <property type="project" value="InterPro"/>
</dbReference>
<evidence type="ECO:0000256" key="1">
    <source>
        <dbReference type="ARBA" id="ARBA00000085"/>
    </source>
</evidence>
<organism evidence="10 11">
    <name type="scientific">Candidatus Thermofonsia Clade 1 bacterium</name>
    <dbReference type="NCBI Taxonomy" id="2364210"/>
    <lineage>
        <taxon>Bacteria</taxon>
        <taxon>Bacillati</taxon>
        <taxon>Chloroflexota</taxon>
        <taxon>Candidatus Thermofontia</taxon>
        <taxon>Candidatus Thermofonsia Clade 1</taxon>
    </lineage>
</organism>
<dbReference type="Pfam" id="PF02518">
    <property type="entry name" value="HATPase_c"/>
    <property type="match status" value="1"/>
</dbReference>
<dbReference type="InterPro" id="IPR003661">
    <property type="entry name" value="HisK_dim/P_dom"/>
</dbReference>
<dbReference type="InterPro" id="IPR003018">
    <property type="entry name" value="GAF"/>
</dbReference>
<dbReference type="PROSITE" id="PS50109">
    <property type="entry name" value="HIS_KIN"/>
    <property type="match status" value="1"/>
</dbReference>
<gene>
    <name evidence="10" type="ORF">CUN49_04065</name>
</gene>
<dbReference type="Proteomes" id="UP000229681">
    <property type="component" value="Unassembled WGS sequence"/>
</dbReference>